<dbReference type="InterPro" id="IPR021508">
    <property type="entry name" value="Gp17-like"/>
</dbReference>
<name>A0ABY7TMP2_9SPHN</name>
<dbReference type="InterPro" id="IPR053745">
    <property type="entry name" value="Viral_Tail_Comp_sf"/>
</dbReference>
<gene>
    <name evidence="1" type="ORF">PQ455_00130</name>
</gene>
<proteinExistence type="predicted"/>
<evidence type="ECO:0000313" key="1">
    <source>
        <dbReference type="EMBL" id="WCT73675.1"/>
    </source>
</evidence>
<accession>A0ABY7TMP2</accession>
<protein>
    <submittedName>
        <fullName evidence="1">DUF3168 domain-containing protein</fullName>
    </submittedName>
</protein>
<dbReference type="Gene3D" id="3.30.2000.30">
    <property type="match status" value="1"/>
</dbReference>
<dbReference type="Proteomes" id="UP001220395">
    <property type="component" value="Chromosome"/>
</dbReference>
<reference evidence="1 2" key="1">
    <citation type="submission" date="2023-02" db="EMBL/GenBank/DDBJ databases">
        <title>Genome sequence of Sphingomonas naphthae.</title>
        <authorList>
            <person name="Kim S."/>
            <person name="Heo J."/>
            <person name="Kwon S.-W."/>
        </authorList>
    </citation>
    <scope>NUCLEOTIDE SEQUENCE [LARGE SCALE GENOMIC DNA]</scope>
    <source>
        <strain evidence="1 2">KACC 18716</strain>
    </source>
</reference>
<keyword evidence="2" id="KW-1185">Reference proteome</keyword>
<organism evidence="1 2">
    <name type="scientific">Sphingomonas naphthae</name>
    <dbReference type="NCBI Taxonomy" id="1813468"/>
    <lineage>
        <taxon>Bacteria</taxon>
        <taxon>Pseudomonadati</taxon>
        <taxon>Pseudomonadota</taxon>
        <taxon>Alphaproteobacteria</taxon>
        <taxon>Sphingomonadales</taxon>
        <taxon>Sphingomonadaceae</taxon>
        <taxon>Sphingomonas</taxon>
    </lineage>
</organism>
<sequence>MSAVAVQAAIVAALTEALGADVSGVFDGVPADAVFPFVSIEEGGSADWSFKGARGREQRFVAVLRDDGASAARLHGLMARAEFAIEGVGGDLGVCRVASVAFLRARVVRPARGAWAGVIEFRVRWVEG</sequence>
<evidence type="ECO:0000313" key="2">
    <source>
        <dbReference type="Proteomes" id="UP001220395"/>
    </source>
</evidence>
<dbReference type="EMBL" id="CP117411">
    <property type="protein sequence ID" value="WCT73675.1"/>
    <property type="molecule type" value="Genomic_DNA"/>
</dbReference>
<dbReference type="RefSeq" id="WP_273688105.1">
    <property type="nucleotide sequence ID" value="NZ_CP117411.1"/>
</dbReference>
<dbReference type="Pfam" id="PF11367">
    <property type="entry name" value="Tail_completion_gp17"/>
    <property type="match status" value="1"/>
</dbReference>